<evidence type="ECO:0000313" key="2">
    <source>
        <dbReference type="EMBL" id="TDX44576.1"/>
    </source>
</evidence>
<feature type="region of interest" description="Disordered" evidence="1">
    <location>
        <begin position="15"/>
        <end position="35"/>
    </location>
</feature>
<keyword evidence="3" id="KW-1185">Reference proteome</keyword>
<reference evidence="2 3" key="1">
    <citation type="submission" date="2019-03" db="EMBL/GenBank/DDBJ databases">
        <title>Subsurface microbial communities from deep shales in Ohio and West Virginia, USA.</title>
        <authorList>
            <person name="Wrighton K."/>
        </authorList>
    </citation>
    <scope>NUCLEOTIDE SEQUENCE [LARGE SCALE GENOMIC DNA]</scope>
    <source>
        <strain evidence="2 3">MSL 6dP</strain>
    </source>
</reference>
<evidence type="ECO:0008006" key="4">
    <source>
        <dbReference type="Google" id="ProtNLM"/>
    </source>
</evidence>
<dbReference type="RefSeq" id="WP_134119062.1">
    <property type="nucleotide sequence ID" value="NZ_SOEG01000051.1"/>
</dbReference>
<dbReference type="Proteomes" id="UP000295832">
    <property type="component" value="Unassembled WGS sequence"/>
</dbReference>
<comment type="caution">
    <text evidence="2">The sequence shown here is derived from an EMBL/GenBank/DDBJ whole genome shotgun (WGS) entry which is preliminary data.</text>
</comment>
<evidence type="ECO:0000256" key="1">
    <source>
        <dbReference type="SAM" id="MobiDB-lite"/>
    </source>
</evidence>
<protein>
    <recommendedName>
        <fullName evidence="4">DUF4912 domain-containing protein</fullName>
    </recommendedName>
</protein>
<dbReference type="InterPro" id="IPR032585">
    <property type="entry name" value="DUF4912"/>
</dbReference>
<dbReference type="EMBL" id="SOEG01000051">
    <property type="protein sequence ID" value="TDX44576.1"/>
    <property type="molecule type" value="Genomic_DNA"/>
</dbReference>
<dbReference type="AlphaFoldDB" id="A0A4R8GG19"/>
<sequence length="244" mass="27675">MSKIQEVNLNQLKDKEMLTSAQSSESAPKKNNNEIEDINLDMNKIPDYYGDNKLVLQVKNPTTAHLYWEYTSARITDVCSKAGYSQGDDIPLILRVYNLSLGRDYNVYYDIDISESHNSWYLNDLKSAKSYEVKLGVLDQFGNLHSVLKSNRINMPANQVSDILDEEWMTVKETMDIVYLLSGVLPAGIDVEDTMSSDDLIKKEVRQISRGFNIDISTLEKRLSSLELIKGSSERLVGSSDVFK</sequence>
<organism evidence="2 3">
    <name type="scientific">Orenia marismortui</name>
    <dbReference type="NCBI Taxonomy" id="46469"/>
    <lineage>
        <taxon>Bacteria</taxon>
        <taxon>Bacillati</taxon>
        <taxon>Bacillota</taxon>
        <taxon>Clostridia</taxon>
        <taxon>Halanaerobiales</taxon>
        <taxon>Halobacteroidaceae</taxon>
        <taxon>Orenia</taxon>
    </lineage>
</organism>
<proteinExistence type="predicted"/>
<dbReference type="Pfam" id="PF16258">
    <property type="entry name" value="DUF4912"/>
    <property type="match status" value="1"/>
</dbReference>
<evidence type="ECO:0000313" key="3">
    <source>
        <dbReference type="Proteomes" id="UP000295832"/>
    </source>
</evidence>
<dbReference type="STRING" id="926561.GCA_000379025_01432"/>
<name>A0A4R8GG19_9FIRM</name>
<accession>A0A4R8GG19</accession>
<gene>
    <name evidence="2" type="ORF">C7959_1516</name>
</gene>